<dbReference type="HOGENOM" id="CLU_096131_1_0_0"/>
<dbReference type="Proteomes" id="UP000005297">
    <property type="component" value="Unassembled WGS sequence"/>
</dbReference>
<reference evidence="1 2" key="1">
    <citation type="submission" date="2006-09" db="EMBL/GenBank/DDBJ databases">
        <authorList>
            <person name="Emerson D."/>
            <person name="Ferriera S."/>
            <person name="Johnson J."/>
            <person name="Kravitz S."/>
            <person name="Halpern A."/>
            <person name="Remington K."/>
            <person name="Beeson K."/>
            <person name="Tran B."/>
            <person name="Rogers Y.-H."/>
            <person name="Friedman R."/>
            <person name="Venter J.C."/>
        </authorList>
    </citation>
    <scope>NUCLEOTIDE SEQUENCE [LARGE SCALE GENOMIC DNA]</scope>
    <source>
        <strain evidence="1 2">PV-1</strain>
    </source>
</reference>
<organism evidence="1 2">
    <name type="scientific">Mariprofundus ferrooxydans PV-1</name>
    <dbReference type="NCBI Taxonomy" id="314345"/>
    <lineage>
        <taxon>Bacteria</taxon>
        <taxon>Pseudomonadati</taxon>
        <taxon>Pseudomonadota</taxon>
        <taxon>Candidatius Mariprofundia</taxon>
        <taxon>Mariprofundales</taxon>
        <taxon>Mariprofundaceae</taxon>
        <taxon>Mariprofundus</taxon>
    </lineage>
</organism>
<dbReference type="InterPro" id="IPR029063">
    <property type="entry name" value="SAM-dependent_MTases_sf"/>
</dbReference>
<dbReference type="eggNOG" id="COG2227">
    <property type="taxonomic scope" value="Bacteria"/>
</dbReference>
<dbReference type="SUPFAM" id="SSF53335">
    <property type="entry name" value="S-adenosyl-L-methionine-dependent methyltransferases"/>
    <property type="match status" value="1"/>
</dbReference>
<dbReference type="Gene3D" id="3.40.50.150">
    <property type="entry name" value="Vaccinia Virus protein VP39"/>
    <property type="match status" value="1"/>
</dbReference>
<comment type="caution">
    <text evidence="1">The sequence shown here is derived from an EMBL/GenBank/DDBJ whole genome shotgun (WGS) entry which is preliminary data.</text>
</comment>
<dbReference type="OrthoDB" id="9791837at2"/>
<evidence type="ECO:0000313" key="2">
    <source>
        <dbReference type="Proteomes" id="UP000005297"/>
    </source>
</evidence>
<dbReference type="Pfam" id="PF13489">
    <property type="entry name" value="Methyltransf_23"/>
    <property type="match status" value="1"/>
</dbReference>
<protein>
    <submittedName>
        <fullName evidence="1">Uncharacterized protein</fullName>
    </submittedName>
</protein>
<evidence type="ECO:0000313" key="1">
    <source>
        <dbReference type="EMBL" id="EAU54365.1"/>
    </source>
</evidence>
<dbReference type="PANTHER" id="PTHR43861">
    <property type="entry name" value="TRANS-ACONITATE 2-METHYLTRANSFERASE-RELATED"/>
    <property type="match status" value="1"/>
</dbReference>
<dbReference type="EMBL" id="AATS01000009">
    <property type="protein sequence ID" value="EAU54365.1"/>
    <property type="molecule type" value="Genomic_DNA"/>
</dbReference>
<dbReference type="InParanoid" id="Q0EYK2"/>
<accession>Q0EYK2</accession>
<dbReference type="AlphaFoldDB" id="Q0EYK2"/>
<gene>
    <name evidence="1" type="ORF">SPV1_00260</name>
</gene>
<dbReference type="CDD" id="cd02440">
    <property type="entry name" value="AdoMet_MTases"/>
    <property type="match status" value="1"/>
</dbReference>
<dbReference type="RefSeq" id="WP_009851820.1">
    <property type="nucleotide sequence ID" value="NZ_DS022296.1"/>
</dbReference>
<keyword evidence="2" id="KW-1185">Reference proteome</keyword>
<proteinExistence type="predicted"/>
<name>Q0EYK2_9PROT</name>
<sequence length="241" mass="27080">MEPYEKAYYDYQTQARGLLTEDSLLARFRKLGKWYDGRLKRYLPVDKQARCLDVPCGFGNFLYFLKGKGYQNIQGIDLDSKQVELAKLVGLPAEQGDAFQILSGEGASFDLVTSLDFIEHLDKGKVLEFLSLIYDGLKPGGTIILRAPCGDGPFGAHDAWNDLTHQWGMTSNVVRTLLEMHGFEQVRILDERPQPGGIVDTLRWLVFFPAKLLADGFCIALGMRPPAIWSRSMIAIGYKPK</sequence>
<dbReference type="STRING" id="314344.AL013_07930"/>